<name>A0ABP9F8A5_9ACTN</name>
<dbReference type="Proteomes" id="UP001501521">
    <property type="component" value="Unassembled WGS sequence"/>
</dbReference>
<reference evidence="3" key="1">
    <citation type="journal article" date="2019" name="Int. J. Syst. Evol. Microbiol.">
        <title>The Global Catalogue of Microorganisms (GCM) 10K type strain sequencing project: providing services to taxonomists for standard genome sequencing and annotation.</title>
        <authorList>
            <consortium name="The Broad Institute Genomics Platform"/>
            <consortium name="The Broad Institute Genome Sequencing Center for Infectious Disease"/>
            <person name="Wu L."/>
            <person name="Ma J."/>
        </authorList>
    </citation>
    <scope>NUCLEOTIDE SEQUENCE [LARGE SCALE GENOMIC DNA]</scope>
    <source>
        <strain evidence="3">JCM 19125</strain>
    </source>
</reference>
<keyword evidence="3" id="KW-1185">Reference proteome</keyword>
<accession>A0ABP9F8A5</accession>
<feature type="chain" id="PRO_5046890009" evidence="1">
    <location>
        <begin position="27"/>
        <end position="174"/>
    </location>
</feature>
<organism evidence="2 3">
    <name type="scientific">Tessaracoccus lubricantis</name>
    <dbReference type="NCBI Taxonomy" id="545543"/>
    <lineage>
        <taxon>Bacteria</taxon>
        <taxon>Bacillati</taxon>
        <taxon>Actinomycetota</taxon>
        <taxon>Actinomycetes</taxon>
        <taxon>Propionibacteriales</taxon>
        <taxon>Propionibacteriaceae</taxon>
        <taxon>Tessaracoccus</taxon>
    </lineage>
</organism>
<dbReference type="EMBL" id="BAABLV010000020">
    <property type="protein sequence ID" value="GAA4896202.1"/>
    <property type="molecule type" value="Genomic_DNA"/>
</dbReference>
<gene>
    <name evidence="2" type="ORF">GCM10025789_12370</name>
</gene>
<protein>
    <submittedName>
        <fullName evidence="2">Uncharacterized protein</fullName>
    </submittedName>
</protein>
<keyword evidence="1" id="KW-0732">Signal</keyword>
<proteinExistence type="predicted"/>
<evidence type="ECO:0000313" key="3">
    <source>
        <dbReference type="Proteomes" id="UP001501521"/>
    </source>
</evidence>
<dbReference type="PROSITE" id="PS51257">
    <property type="entry name" value="PROKAR_LIPOPROTEIN"/>
    <property type="match status" value="1"/>
</dbReference>
<evidence type="ECO:0000313" key="2">
    <source>
        <dbReference type="EMBL" id="GAA4896202.1"/>
    </source>
</evidence>
<evidence type="ECO:0000256" key="1">
    <source>
        <dbReference type="SAM" id="SignalP"/>
    </source>
</evidence>
<feature type="signal peptide" evidence="1">
    <location>
        <begin position="1"/>
        <end position="26"/>
    </location>
</feature>
<comment type="caution">
    <text evidence="2">The sequence shown here is derived from an EMBL/GenBank/DDBJ whole genome shotgun (WGS) entry which is preliminary data.</text>
</comment>
<sequence length="174" mass="18507">MFERIQMKLTRLAPALAGIAAVGLLAGCSPTGGTALVVDGNRYTESEVDQIIDGCAEALQVAPDQLRRQGVVGTLLLGGLFDSFGADITDEEVRAAGSQQAQGSEQLFSVSDCEPLALANVKTSMLAQLEPQFIEEAANNLDVQLNPRYGKWEPWTQQLLSESGSLSLPATDIQ</sequence>